<feature type="domain" description="Ketopantoate reductase C-terminal" evidence="5">
    <location>
        <begin position="199"/>
        <end position="318"/>
    </location>
</feature>
<dbReference type="GO" id="GO:0008677">
    <property type="term" value="F:2-dehydropantoate 2-reductase activity"/>
    <property type="evidence" value="ECO:0007669"/>
    <property type="project" value="UniProtKB-EC"/>
</dbReference>
<dbReference type="EC" id="1.1.1.169" evidence="6"/>
<dbReference type="InterPro" id="IPR008927">
    <property type="entry name" value="6-PGluconate_DH-like_C_sf"/>
</dbReference>
<sequence>MALDQSESPAVGSPAPLPDIRRFVVYGAGAIGGVLGARLFAAGHDVVLIARGEHLAAIRADGLRVDSPDDSQTLRIPAVEHPSEIDWRPGDVALLAMKSTGTEEALRALAAVADPGTPIVVVQNGVANELAALRHFANVYGVHVRFPATHLTPGVVEAQSAPVTGILDLGRYPDGVDDIAEQVAAAFRSATFLSEARPDIMRGKYTKLLGNIGNAVDALCGGRGEDISPVNKLIREEGRAVLEAVGISYLSFDDDRERRGEAIRTRPVNGKARTGSSSWQSLARATGSIEADHLNGEIVLLGRIHGVPTPANELARHLANRAAREGTPPGSLSVAEFLALLSKAGSGAVLPTA</sequence>
<dbReference type="GO" id="GO:0050661">
    <property type="term" value="F:NADP binding"/>
    <property type="evidence" value="ECO:0007669"/>
    <property type="project" value="TreeGrafter"/>
</dbReference>
<dbReference type="InterPro" id="IPR013332">
    <property type="entry name" value="KPR_N"/>
</dbReference>
<dbReference type="PANTHER" id="PTHR43765:SF2">
    <property type="entry name" value="2-DEHYDROPANTOATE 2-REDUCTASE"/>
    <property type="match status" value="1"/>
</dbReference>
<evidence type="ECO:0000259" key="4">
    <source>
        <dbReference type="Pfam" id="PF02558"/>
    </source>
</evidence>
<dbReference type="Proteomes" id="UP000638648">
    <property type="component" value="Unassembled WGS sequence"/>
</dbReference>
<dbReference type="Gene3D" id="3.40.50.720">
    <property type="entry name" value="NAD(P)-binding Rossmann-like Domain"/>
    <property type="match status" value="1"/>
</dbReference>
<dbReference type="EMBL" id="JADBEM010000001">
    <property type="protein sequence ID" value="MBE1605095.1"/>
    <property type="molecule type" value="Genomic_DNA"/>
</dbReference>
<feature type="domain" description="Ketopantoate reductase N-terminal" evidence="4">
    <location>
        <begin position="24"/>
        <end position="160"/>
    </location>
</feature>
<reference evidence="6" key="1">
    <citation type="submission" date="2020-10" db="EMBL/GenBank/DDBJ databases">
        <title>Sequencing the genomes of 1000 actinobacteria strains.</title>
        <authorList>
            <person name="Klenk H.-P."/>
        </authorList>
    </citation>
    <scope>NUCLEOTIDE SEQUENCE</scope>
    <source>
        <strain evidence="6">DSM 45354</strain>
    </source>
</reference>
<accession>A0A927MXN2</accession>
<keyword evidence="2" id="KW-0521">NADP</keyword>
<evidence type="ECO:0000313" key="7">
    <source>
        <dbReference type="Proteomes" id="UP000638648"/>
    </source>
</evidence>
<organism evidence="6 7">
    <name type="scientific">Actinopolymorpha pittospori</name>
    <dbReference type="NCBI Taxonomy" id="648752"/>
    <lineage>
        <taxon>Bacteria</taxon>
        <taxon>Bacillati</taxon>
        <taxon>Actinomycetota</taxon>
        <taxon>Actinomycetes</taxon>
        <taxon>Propionibacteriales</taxon>
        <taxon>Actinopolymorphaceae</taxon>
        <taxon>Actinopolymorpha</taxon>
    </lineage>
</organism>
<dbReference type="RefSeq" id="WP_337917547.1">
    <property type="nucleotide sequence ID" value="NZ_BAABJL010000030.1"/>
</dbReference>
<keyword evidence="3 6" id="KW-0560">Oxidoreductase</keyword>
<dbReference type="AlphaFoldDB" id="A0A927MXN2"/>
<dbReference type="InterPro" id="IPR013752">
    <property type="entry name" value="KPA_reductase"/>
</dbReference>
<evidence type="ECO:0000259" key="5">
    <source>
        <dbReference type="Pfam" id="PF08546"/>
    </source>
</evidence>
<dbReference type="Pfam" id="PF02558">
    <property type="entry name" value="ApbA"/>
    <property type="match status" value="1"/>
</dbReference>
<evidence type="ECO:0000256" key="3">
    <source>
        <dbReference type="ARBA" id="ARBA00023002"/>
    </source>
</evidence>
<evidence type="ECO:0000256" key="2">
    <source>
        <dbReference type="ARBA" id="ARBA00022857"/>
    </source>
</evidence>
<name>A0A927MXN2_9ACTN</name>
<dbReference type="PANTHER" id="PTHR43765">
    <property type="entry name" value="2-DEHYDROPANTOATE 2-REDUCTASE-RELATED"/>
    <property type="match status" value="1"/>
</dbReference>
<dbReference type="SUPFAM" id="SSF51735">
    <property type="entry name" value="NAD(P)-binding Rossmann-fold domains"/>
    <property type="match status" value="1"/>
</dbReference>
<dbReference type="SUPFAM" id="SSF48179">
    <property type="entry name" value="6-phosphogluconate dehydrogenase C-terminal domain-like"/>
    <property type="match status" value="1"/>
</dbReference>
<dbReference type="InterPro" id="IPR013328">
    <property type="entry name" value="6PGD_dom2"/>
</dbReference>
<comment type="similarity">
    <text evidence="1">Belongs to the ketopantoate reductase family.</text>
</comment>
<dbReference type="Pfam" id="PF08546">
    <property type="entry name" value="ApbA_C"/>
    <property type="match status" value="1"/>
</dbReference>
<evidence type="ECO:0000313" key="6">
    <source>
        <dbReference type="EMBL" id="MBE1605095.1"/>
    </source>
</evidence>
<evidence type="ECO:0000256" key="1">
    <source>
        <dbReference type="ARBA" id="ARBA00007870"/>
    </source>
</evidence>
<dbReference type="InterPro" id="IPR050838">
    <property type="entry name" value="Ketopantoate_reductase"/>
</dbReference>
<keyword evidence="7" id="KW-1185">Reference proteome</keyword>
<gene>
    <name evidence="6" type="ORF">HEB94_001943</name>
</gene>
<dbReference type="Gene3D" id="1.10.1040.10">
    <property type="entry name" value="N-(1-d-carboxylethyl)-l-norvaline Dehydrogenase, domain 2"/>
    <property type="match status" value="1"/>
</dbReference>
<dbReference type="GO" id="GO:0005737">
    <property type="term" value="C:cytoplasm"/>
    <property type="evidence" value="ECO:0007669"/>
    <property type="project" value="TreeGrafter"/>
</dbReference>
<proteinExistence type="inferred from homology"/>
<comment type="caution">
    <text evidence="6">The sequence shown here is derived from an EMBL/GenBank/DDBJ whole genome shotgun (WGS) entry which is preliminary data.</text>
</comment>
<protein>
    <submittedName>
        <fullName evidence="6">2-dehydropantoate 2-reductase</fullName>
        <ecNumber evidence="6">1.1.1.169</ecNumber>
    </submittedName>
</protein>
<dbReference type="InterPro" id="IPR036291">
    <property type="entry name" value="NAD(P)-bd_dom_sf"/>
</dbReference>